<feature type="compositionally biased region" description="Basic residues" evidence="1">
    <location>
        <begin position="360"/>
        <end position="382"/>
    </location>
</feature>
<accession>A0ABR3FG49</accession>
<feature type="region of interest" description="Disordered" evidence="1">
    <location>
        <begin position="98"/>
        <end position="224"/>
    </location>
</feature>
<feature type="compositionally biased region" description="Basic and acidic residues" evidence="1">
    <location>
        <begin position="605"/>
        <end position="617"/>
    </location>
</feature>
<proteinExistence type="predicted"/>
<sequence length="671" mass="72933">MNPTDTSTTFKLTAGSQTRRVTFQFRPTWLLLADRIHTLFKIDLENVAVSYVDVEGDEVTLSTPEELEEYYRDMDGMGLWKPGQAVKFTVLDLSNARRERQVEPSNDSSDEEWQHFPASPAVGGNDNDSHADLDATASTGASTLTSGSSTPTPLDKDKGKTRAVQIEEVPDEESTVASTPAQVDEPEEVVIETSPTVDAESKAADEDPPLPDLDPSSLENARANSNPALTSDIANLISSLSNIVASHPELSEGVRNIIVNATRGHYWPAQRDALYRAAGNLTDSLRHADQEAGRRVADALQSFLSTFAQFTMSSGQNQSQGTSNDQTQNSETTNDNANDDDNNNTSTTDNTNPFEDHPPRPWHRFRGRGGHHHHHRGHHGSRHGPGSVHFQSWRSPFGDDFMRVPGEFPHPPPPPPPPHPSDSHPPPPPPSHFPPPPPPPPPASSQAWTQMFGPHGFGGASFHMDNGRAWLEGLSRASVRRRPSVEILTRETENANNNTTIVTPDDGITITTIPDDQVNASNRNISTGTQPEDVEMTDNITYPTIHRSNTAPTRFGRAGGFTSRHWAGDEGNLRSRRSTASQEPKERSIKRISKKLADMGFSARAHPELPTKIRDAISSESSSSPTPEKEDEITTALVNELLNKPQTGSSSSLSGNAESGSGSGGLPGAWN</sequence>
<evidence type="ECO:0000259" key="2">
    <source>
        <dbReference type="Pfam" id="PF00564"/>
    </source>
</evidence>
<dbReference type="EMBL" id="JBAHYK010000407">
    <property type="protein sequence ID" value="KAL0574337.1"/>
    <property type="molecule type" value="Genomic_DNA"/>
</dbReference>
<feature type="compositionally biased region" description="Low complexity" evidence="1">
    <location>
        <begin position="648"/>
        <end position="660"/>
    </location>
</feature>
<protein>
    <recommendedName>
        <fullName evidence="2">PB1 domain-containing protein</fullName>
    </recommendedName>
</protein>
<dbReference type="Pfam" id="PF00564">
    <property type="entry name" value="PB1"/>
    <property type="match status" value="1"/>
</dbReference>
<feature type="compositionally biased region" description="Low complexity" evidence="1">
    <location>
        <begin position="343"/>
        <end position="352"/>
    </location>
</feature>
<feature type="compositionally biased region" description="Low complexity" evidence="1">
    <location>
        <begin position="134"/>
        <end position="153"/>
    </location>
</feature>
<dbReference type="Proteomes" id="UP001465976">
    <property type="component" value="Unassembled WGS sequence"/>
</dbReference>
<feature type="compositionally biased region" description="Gly residues" evidence="1">
    <location>
        <begin position="661"/>
        <end position="671"/>
    </location>
</feature>
<gene>
    <name evidence="3" type="ORF">V5O48_007619</name>
</gene>
<feature type="region of interest" description="Disordered" evidence="1">
    <location>
        <begin position="544"/>
        <end position="671"/>
    </location>
</feature>
<comment type="caution">
    <text evidence="3">The sequence shown here is derived from an EMBL/GenBank/DDBJ whole genome shotgun (WGS) entry which is preliminary data.</text>
</comment>
<dbReference type="SUPFAM" id="SSF54277">
    <property type="entry name" value="CAD &amp; PB1 domains"/>
    <property type="match status" value="1"/>
</dbReference>
<feature type="compositionally biased region" description="Pro residues" evidence="1">
    <location>
        <begin position="408"/>
        <end position="443"/>
    </location>
</feature>
<dbReference type="Gene3D" id="3.10.20.90">
    <property type="entry name" value="Phosphatidylinositol 3-kinase Catalytic Subunit, Chain A, domain 1"/>
    <property type="match status" value="1"/>
</dbReference>
<feature type="region of interest" description="Disordered" evidence="1">
    <location>
        <begin position="312"/>
        <end position="460"/>
    </location>
</feature>
<keyword evidence="4" id="KW-1185">Reference proteome</keyword>
<reference evidence="3 4" key="1">
    <citation type="submission" date="2024-02" db="EMBL/GenBank/DDBJ databases">
        <title>A draft genome for the cacao thread blight pathogen Marasmius crinis-equi.</title>
        <authorList>
            <person name="Cohen S.P."/>
            <person name="Baruah I.K."/>
            <person name="Amoako-Attah I."/>
            <person name="Bukari Y."/>
            <person name="Meinhardt L.W."/>
            <person name="Bailey B.A."/>
        </authorList>
    </citation>
    <scope>NUCLEOTIDE SEQUENCE [LARGE SCALE GENOMIC DNA]</scope>
    <source>
        <strain evidence="3 4">GH-76</strain>
    </source>
</reference>
<feature type="domain" description="PB1" evidence="2">
    <location>
        <begin position="8"/>
        <end position="77"/>
    </location>
</feature>
<dbReference type="InterPro" id="IPR000270">
    <property type="entry name" value="PB1_dom"/>
</dbReference>
<evidence type="ECO:0000313" key="3">
    <source>
        <dbReference type="EMBL" id="KAL0574337.1"/>
    </source>
</evidence>
<name>A0ABR3FG49_9AGAR</name>
<organism evidence="3 4">
    <name type="scientific">Marasmius crinis-equi</name>
    <dbReference type="NCBI Taxonomy" id="585013"/>
    <lineage>
        <taxon>Eukaryota</taxon>
        <taxon>Fungi</taxon>
        <taxon>Dikarya</taxon>
        <taxon>Basidiomycota</taxon>
        <taxon>Agaricomycotina</taxon>
        <taxon>Agaricomycetes</taxon>
        <taxon>Agaricomycetidae</taxon>
        <taxon>Agaricales</taxon>
        <taxon>Marasmiineae</taxon>
        <taxon>Marasmiaceae</taxon>
        <taxon>Marasmius</taxon>
    </lineage>
</organism>
<evidence type="ECO:0000313" key="4">
    <source>
        <dbReference type="Proteomes" id="UP001465976"/>
    </source>
</evidence>
<evidence type="ECO:0000256" key="1">
    <source>
        <dbReference type="SAM" id="MobiDB-lite"/>
    </source>
</evidence>
<feature type="compositionally biased region" description="Low complexity" evidence="1">
    <location>
        <begin position="313"/>
        <end position="336"/>
    </location>
</feature>